<dbReference type="PANTHER" id="PTHR13298:SF11">
    <property type="entry name" value="RAPAMYCIN-INSENSITIVE COMPANION OF MTOR"/>
    <property type="match status" value="1"/>
</dbReference>
<name>A0A8H8DCF3_9ASCO</name>
<dbReference type="Pfam" id="PF14668">
    <property type="entry name" value="RICTOR_V"/>
    <property type="match status" value="1"/>
</dbReference>
<dbReference type="GO" id="GO:0031932">
    <property type="term" value="C:TORC2 complex"/>
    <property type="evidence" value="ECO:0007669"/>
    <property type="project" value="InterPro"/>
</dbReference>
<accession>A0A8H8DCF3</accession>
<feature type="compositionally biased region" description="Low complexity" evidence="2">
    <location>
        <begin position="94"/>
        <end position="106"/>
    </location>
</feature>
<dbReference type="SMART" id="SM01308">
    <property type="entry name" value="RICTOR_N"/>
    <property type="match status" value="1"/>
</dbReference>
<sequence length="1307" mass="150001">MNSSSTSTLDTNGPRKTPSIKSLRSLQPRHLPQTQQHQHLQQQNQQRQRQHSLSGVPSQPQSSMHKHTRGEFERERGTTLSSMNIPIQSVDRSQQQQQQQQQQEQQSRAKPALEVDVTRSLSEKARIRSATLPNRPTLGPSPSFASTESNAESPTWLLSDLLSNLSSLKDKDEYSIVLKSNDLVSLFQAYPNLKEEVQIRTVLPRIQFMLYHPVPEVRSSCYRILRHLIVNYDSLILLGQSKLLIFIITSLANDQYKSSLIEMTQALKLVRQYLTIDKGADLLSVGVIKALIAIVEGDAHDHNHTLSAYGLRIAPIPEGFKNACLETICEIALLKPELVFHSGGFKLMINSIIEGSFEVGSTCLLIVLRLLSFQNSRKFLRNGFDLDSLIAVFSTDEDIGDSKFKHVSNFKLQKISYLISILLRDFNGLIAFSINNFTSIKNLLINLSKKNHRVQDLILDIILDALRIKVFPWMENSPIGDLIIKFNHQHQQQSLGSKRKFTFEYKEIKEPFVRGIVHHYQGLLTYILVKCGIFERLLPIIEESHNDGNKSLQKKASFLLSKLYFIANSYLPSELVQSKLQIPNISAHISLENSAKTSAVETNQFIKSKIKNITACGNVDVDDDEFKSMITSSKVLTIKEFEQWNWPLLTTLVQGPLTDSKRFEEVLEKSPKFFKRLASFYRPFKYRFSSVHNNRNSSTYIEFGCLLIEMFLSNDAGLKYLSTSKILPQIAEIVAQIDPFSGISSKDPILSKKRLENTVSVGYLRFIGILSTTAEGLNFLTHWQLFTMFTNIISASSQTESTNLFILTLFKYADFTVEHTPFRILLKMSLTVSNLKIRSYLLKHTLPRLLHTFECQEFCIERLIDNLYDSNHDIVTRSIDLLFNHCQGNNFQNLQSIIKYQPIVHILQKYEIGRRFLVHFLKNRVGFQYLESSGYLEVEFNKWFQITDFEYLKKLEQLIRFHFFPYVSSFTAIEKRNQGETSTTKLDIDDELSSLYFFKCLLSTEEGLSYFQQGTARDFFNQILSSVETIFNQINTDGEYLDIDNQDEHHCQVLYLLRTNLWIIGQIGSGKYGIQLLDPLYNINLKSSIIELIVEQFHHCPIWEIRGVCFYVLGMISSTIEGIEILDECGWSSVLDQYGNSMNFTYPRPISNEDAALGGVKKVHAPHVLEDDANLFNVAVVNPYRDAQYFNIFNSMIEETSIETQSHAPPITKTIFQNLHNLNSILSKFEIKAIRELNKLKSGTSGTIFEDADLFLDVIRLIDRGNFAFHKRVYIFKLFLENTRVLEMILKRERRGSFKLQMTTTTT</sequence>
<organism evidence="6 7">
    <name type="scientific">Candida metapsilosis</name>
    <dbReference type="NCBI Taxonomy" id="273372"/>
    <lineage>
        <taxon>Eukaryota</taxon>
        <taxon>Fungi</taxon>
        <taxon>Dikarya</taxon>
        <taxon>Ascomycota</taxon>
        <taxon>Saccharomycotina</taxon>
        <taxon>Pichiomycetes</taxon>
        <taxon>Debaryomycetaceae</taxon>
        <taxon>Candida/Lodderomyces clade</taxon>
        <taxon>Candida</taxon>
    </lineage>
</organism>
<dbReference type="RefSeq" id="XP_067549840.1">
    <property type="nucleotide sequence ID" value="XM_067691479.1"/>
</dbReference>
<feature type="domain" description="Rapamycin-insensitive companion of mTOR" evidence="5">
    <location>
        <begin position="1054"/>
        <end position="1133"/>
    </location>
</feature>
<dbReference type="Pfam" id="PF14663">
    <property type="entry name" value="RasGEF_N_2"/>
    <property type="match status" value="1"/>
</dbReference>
<evidence type="ECO:0000313" key="6">
    <source>
        <dbReference type="EMBL" id="KAG5420724.1"/>
    </source>
</evidence>
<evidence type="ECO:0000259" key="3">
    <source>
        <dbReference type="SMART" id="SM01307"/>
    </source>
</evidence>
<evidence type="ECO:0000256" key="1">
    <source>
        <dbReference type="ARBA" id="ARBA00008878"/>
    </source>
</evidence>
<feature type="compositionally biased region" description="Polar residues" evidence="2">
    <location>
        <begin position="78"/>
        <end position="93"/>
    </location>
</feature>
<dbReference type="InterPro" id="IPR029452">
    <property type="entry name" value="RICTOR_V"/>
</dbReference>
<proteinExistence type="inferred from homology"/>
<dbReference type="Proteomes" id="UP000669133">
    <property type="component" value="Unassembled WGS sequence"/>
</dbReference>
<dbReference type="GeneID" id="93651234"/>
<dbReference type="InterPro" id="IPR028267">
    <property type="entry name" value="Pianissimo_N"/>
</dbReference>
<dbReference type="InterPro" id="IPR029453">
    <property type="entry name" value="Rictor_IV"/>
</dbReference>
<dbReference type="EMBL" id="JAEOAQ010000002">
    <property type="protein sequence ID" value="KAG5420724.1"/>
    <property type="molecule type" value="Genomic_DNA"/>
</dbReference>
<dbReference type="Pfam" id="PF14664">
    <property type="entry name" value="RICTOR_N"/>
    <property type="match status" value="1"/>
</dbReference>
<comment type="similarity">
    <text evidence="1">Belongs to the RICTOR family.</text>
</comment>
<dbReference type="InterPro" id="IPR011989">
    <property type="entry name" value="ARM-like"/>
</dbReference>
<evidence type="ECO:0000313" key="7">
    <source>
        <dbReference type="Proteomes" id="UP000669133"/>
    </source>
</evidence>
<gene>
    <name evidence="6" type="ORF">I9W82_002605</name>
</gene>
<comment type="caution">
    <text evidence="6">The sequence shown here is derived from an EMBL/GenBank/DDBJ whole genome shotgun (WGS) entry which is preliminary data.</text>
</comment>
<protein>
    <submittedName>
        <fullName evidence="6">Uncharacterized protein</fullName>
    </submittedName>
</protein>
<dbReference type="InterPro" id="IPR016024">
    <property type="entry name" value="ARM-type_fold"/>
</dbReference>
<keyword evidence="7" id="KW-1185">Reference proteome</keyword>
<dbReference type="GO" id="GO:0038203">
    <property type="term" value="P:TORC2 signaling"/>
    <property type="evidence" value="ECO:0007669"/>
    <property type="project" value="TreeGrafter"/>
</dbReference>
<dbReference type="InterPro" id="IPR029451">
    <property type="entry name" value="RICTOR_M"/>
</dbReference>
<feature type="domain" description="Rapamycin-insensitive companion of mTOR N-terminal" evidence="4">
    <location>
        <begin position="177"/>
        <end position="572"/>
    </location>
</feature>
<feature type="compositionally biased region" description="Low complexity" evidence="2">
    <location>
        <begin position="26"/>
        <end position="47"/>
    </location>
</feature>
<feature type="region of interest" description="Disordered" evidence="2">
    <location>
        <begin position="1"/>
        <end position="149"/>
    </location>
</feature>
<dbReference type="Pfam" id="PF14666">
    <property type="entry name" value="RICTOR_M"/>
    <property type="match status" value="1"/>
</dbReference>
<dbReference type="SUPFAM" id="SSF48371">
    <property type="entry name" value="ARM repeat"/>
    <property type="match status" value="1"/>
</dbReference>
<feature type="domain" description="Rapamycin-insensitive companion of mTOR middle" evidence="3">
    <location>
        <begin position="621"/>
        <end position="851"/>
    </location>
</feature>
<dbReference type="OrthoDB" id="271111at2759"/>
<feature type="compositionally biased region" description="Polar residues" evidence="2">
    <location>
        <begin position="1"/>
        <end position="11"/>
    </location>
</feature>
<evidence type="ECO:0000259" key="4">
    <source>
        <dbReference type="SMART" id="SM01308"/>
    </source>
</evidence>
<dbReference type="PANTHER" id="PTHR13298">
    <property type="entry name" value="CYTOSOLIC REGULATOR PIANISSIMO"/>
    <property type="match status" value="1"/>
</dbReference>
<reference evidence="6 7" key="1">
    <citation type="submission" date="2020-12" db="EMBL/GenBank/DDBJ databases">
        <title>Effect of drift, selection, and recombination on the evolution of hybrid genomes in Candida yeast pathogens.</title>
        <authorList>
            <person name="Mixao V."/>
            <person name="Ksiezopolska E."/>
            <person name="Saus E."/>
            <person name="Boekhout T."/>
            <person name="Gacser A."/>
            <person name="Gabaldon T."/>
        </authorList>
    </citation>
    <scope>NUCLEOTIDE SEQUENCE [LARGE SCALE GENOMIC DNA]</scope>
    <source>
        <strain evidence="6 7">BP57</strain>
    </source>
</reference>
<feature type="compositionally biased region" description="Polar residues" evidence="2">
    <location>
        <begin position="52"/>
        <end position="63"/>
    </location>
</feature>
<evidence type="ECO:0000259" key="5">
    <source>
        <dbReference type="SMART" id="SM01310"/>
    </source>
</evidence>
<dbReference type="SMART" id="SM01310">
    <property type="entry name" value="RICTOR_V"/>
    <property type="match status" value="1"/>
</dbReference>
<dbReference type="InterPro" id="IPR028268">
    <property type="entry name" value="Pianissimo_fam"/>
</dbReference>
<feature type="compositionally biased region" description="Basic and acidic residues" evidence="2">
    <location>
        <begin position="111"/>
        <end position="126"/>
    </location>
</feature>
<evidence type="ECO:0000256" key="2">
    <source>
        <dbReference type="SAM" id="MobiDB-lite"/>
    </source>
</evidence>
<dbReference type="Gene3D" id="1.25.10.10">
    <property type="entry name" value="Leucine-rich Repeat Variant"/>
    <property type="match status" value="1"/>
</dbReference>
<dbReference type="SMART" id="SM01303">
    <property type="entry name" value="RasGEF_N_2"/>
    <property type="match status" value="1"/>
</dbReference>
<dbReference type="SMART" id="SM01307">
    <property type="entry name" value="RICTOR_M"/>
    <property type="match status" value="1"/>
</dbReference>